<proteinExistence type="predicted"/>
<feature type="transmembrane region" description="Helical" evidence="1">
    <location>
        <begin position="21"/>
        <end position="41"/>
    </location>
</feature>
<dbReference type="Pfam" id="PF14412">
    <property type="entry name" value="AHH"/>
    <property type="match status" value="1"/>
</dbReference>
<reference evidence="3" key="1">
    <citation type="submission" date="2016-10" db="EMBL/GenBank/DDBJ databases">
        <authorList>
            <person name="Varghese N."/>
            <person name="Submissions S."/>
        </authorList>
    </citation>
    <scope>NUCLEOTIDE SEQUENCE [LARGE SCALE GENOMIC DNA]</scope>
    <source>
        <strain evidence="3">DSM 17044</strain>
    </source>
</reference>
<name>A0A1H7V1E1_STIAU</name>
<dbReference type="AlphaFoldDB" id="A0A1H7V1E1"/>
<evidence type="ECO:0000313" key="3">
    <source>
        <dbReference type="Proteomes" id="UP000182719"/>
    </source>
</evidence>
<evidence type="ECO:0000313" key="2">
    <source>
        <dbReference type="EMBL" id="SEM02849.1"/>
    </source>
</evidence>
<keyword evidence="1" id="KW-0812">Transmembrane</keyword>
<protein>
    <submittedName>
        <fullName evidence="2">A nuclease family of the HNH/ENDO VII superfamily with conserved AHH</fullName>
    </submittedName>
</protein>
<organism evidence="2 3">
    <name type="scientific">Stigmatella aurantiaca</name>
    <dbReference type="NCBI Taxonomy" id="41"/>
    <lineage>
        <taxon>Bacteria</taxon>
        <taxon>Pseudomonadati</taxon>
        <taxon>Myxococcota</taxon>
        <taxon>Myxococcia</taxon>
        <taxon>Myxococcales</taxon>
        <taxon>Cystobacterineae</taxon>
        <taxon>Archangiaceae</taxon>
        <taxon>Stigmatella</taxon>
    </lineage>
</organism>
<gene>
    <name evidence="2" type="ORF">SAMN05444354_110291</name>
</gene>
<keyword evidence="3" id="KW-1185">Reference proteome</keyword>
<accession>A0A1H7V1E1</accession>
<dbReference type="EMBL" id="FOAP01000010">
    <property type="protein sequence ID" value="SEM02849.1"/>
    <property type="molecule type" value="Genomic_DNA"/>
</dbReference>
<keyword evidence="1" id="KW-0472">Membrane</keyword>
<keyword evidence="1" id="KW-1133">Transmembrane helix</keyword>
<sequence length="296" mass="31706">MALRLSPRYMGQGLRDAAHQMFRSPYFLASVTLSVLVYFSAWVLPEPLFSKAFAATLTARLAFIVGLVELRNVALACLQLYKEAQAARTLRELEAVAERFGRSLGGTALRVLVAAASFGMARGLPNVPSGGLGALMGPPRYAMAGGATVQSASTAHIGADGTIVLAGAVLGTAGSGVSSACADGSQKKEGYQWHHLATNKNESSAVRGGPWTPLFQKLFDKAGTSLDDQANLVYLAAHRGPHPEKYHEEVYRRLEEALRGCRAVAQCKSQMLVELRMLRDEICTPGSPLHRLLAKP</sequence>
<dbReference type="InterPro" id="IPR032871">
    <property type="entry name" value="AHH_dom_containing"/>
</dbReference>
<evidence type="ECO:0000256" key="1">
    <source>
        <dbReference type="SAM" id="Phobius"/>
    </source>
</evidence>
<dbReference type="Proteomes" id="UP000182719">
    <property type="component" value="Unassembled WGS sequence"/>
</dbReference>